<dbReference type="Proteomes" id="UP000295493">
    <property type="component" value="Unassembled WGS sequence"/>
</dbReference>
<sequence>MVRLLRLFPLIPLLVLAPPVAASGGESGGAGGGAAALETQPLSVPIVDGSRMVGRLDLVLLVEPDPKAPMTFAAPVVRAALYAAAAEFARLNVSTRLPVDASKLSHILDKAAHDADPAAARVLLIEVRTTPAG</sequence>
<accession>A0A4R6FIE1</accession>
<evidence type="ECO:0000313" key="3">
    <source>
        <dbReference type="Proteomes" id="UP000295493"/>
    </source>
</evidence>
<dbReference type="RefSeq" id="WP_133496016.1">
    <property type="nucleotide sequence ID" value="NZ_BMLU01000008.1"/>
</dbReference>
<feature type="signal peptide" evidence="1">
    <location>
        <begin position="1"/>
        <end position="22"/>
    </location>
</feature>
<protein>
    <submittedName>
        <fullName evidence="2">Uncharacterized protein</fullName>
    </submittedName>
</protein>
<comment type="caution">
    <text evidence="2">The sequence shown here is derived from an EMBL/GenBank/DDBJ whole genome shotgun (WGS) entry which is preliminary data.</text>
</comment>
<feature type="chain" id="PRO_5020579071" evidence="1">
    <location>
        <begin position="23"/>
        <end position="133"/>
    </location>
</feature>
<keyword evidence="3" id="KW-1185">Reference proteome</keyword>
<reference evidence="2 3" key="1">
    <citation type="submission" date="2019-03" db="EMBL/GenBank/DDBJ databases">
        <title>Genomic Encyclopedia of Type Strains, Phase IV (KMG-IV): sequencing the most valuable type-strain genomes for metagenomic binning, comparative biology and taxonomic classification.</title>
        <authorList>
            <person name="Goeker M."/>
        </authorList>
    </citation>
    <scope>NUCLEOTIDE SEQUENCE [LARGE SCALE GENOMIC DNA]</scope>
    <source>
        <strain evidence="2 3">DSM 25059</strain>
    </source>
</reference>
<evidence type="ECO:0000256" key="1">
    <source>
        <dbReference type="SAM" id="SignalP"/>
    </source>
</evidence>
<dbReference type="AlphaFoldDB" id="A0A4R6FIE1"/>
<proteinExistence type="predicted"/>
<organism evidence="2 3">
    <name type="scientific">Stakelama pacifica</name>
    <dbReference type="NCBI Taxonomy" id="517720"/>
    <lineage>
        <taxon>Bacteria</taxon>
        <taxon>Pseudomonadati</taxon>
        <taxon>Pseudomonadota</taxon>
        <taxon>Alphaproteobacteria</taxon>
        <taxon>Sphingomonadales</taxon>
        <taxon>Sphingomonadaceae</taxon>
        <taxon>Stakelama</taxon>
    </lineage>
</organism>
<gene>
    <name evidence="2" type="ORF">EV664_108104</name>
</gene>
<keyword evidence="1" id="KW-0732">Signal</keyword>
<name>A0A4R6FIE1_9SPHN</name>
<evidence type="ECO:0000313" key="2">
    <source>
        <dbReference type="EMBL" id="TDN81162.1"/>
    </source>
</evidence>
<dbReference type="EMBL" id="SNWD01000008">
    <property type="protein sequence ID" value="TDN81162.1"/>
    <property type="molecule type" value="Genomic_DNA"/>
</dbReference>